<protein>
    <submittedName>
        <fullName evidence="1">Uncharacterized protein</fullName>
    </submittedName>
</protein>
<gene>
    <name evidence="1" type="ORF">DKZ56_05315</name>
</gene>
<sequence>MLENKLGFIRTKWDDKNELGSAPIEKVSARNAVPSAPIEKLNAPNGLHPLLLRSQTHQMGCIRSY</sequence>
<dbReference type="AlphaFoldDB" id="A0A4P6UT80"/>
<keyword evidence="2" id="KW-1185">Reference proteome</keyword>
<dbReference type="RefSeq" id="WP_208651709.1">
    <property type="nucleotide sequence ID" value="NZ_CP036528.1"/>
</dbReference>
<organism evidence="1 2">
    <name type="scientific">Ureibacillus thermophilus</name>
    <dbReference type="NCBI Taxonomy" id="367743"/>
    <lineage>
        <taxon>Bacteria</taxon>
        <taxon>Bacillati</taxon>
        <taxon>Bacillota</taxon>
        <taxon>Bacilli</taxon>
        <taxon>Bacillales</taxon>
        <taxon>Caryophanaceae</taxon>
        <taxon>Ureibacillus</taxon>
    </lineage>
</organism>
<name>A0A4P6UT80_9BACL</name>
<evidence type="ECO:0000313" key="1">
    <source>
        <dbReference type="EMBL" id="QBK25321.1"/>
    </source>
</evidence>
<dbReference type="Proteomes" id="UP000291151">
    <property type="component" value="Chromosome"/>
</dbReference>
<dbReference type="KEGG" id="uth:DKZ56_05315"/>
<accession>A0A4P6UT80</accession>
<evidence type="ECO:0000313" key="2">
    <source>
        <dbReference type="Proteomes" id="UP000291151"/>
    </source>
</evidence>
<reference evidence="1 2" key="1">
    <citation type="submission" date="2019-02" db="EMBL/GenBank/DDBJ databases">
        <title>Ureibacillus thermophilus.</title>
        <authorList>
            <person name="Sunny J.S."/>
            <person name="Natarajan A."/>
            <person name="Saleena L.M."/>
        </authorList>
    </citation>
    <scope>NUCLEOTIDE SEQUENCE [LARGE SCALE GENOMIC DNA]</scope>
    <source>
        <strain evidence="1 2">LM102</strain>
    </source>
</reference>
<proteinExistence type="predicted"/>
<dbReference type="EMBL" id="CP036528">
    <property type="protein sequence ID" value="QBK25321.1"/>
    <property type="molecule type" value="Genomic_DNA"/>
</dbReference>